<accession>A0ABN8H4H4</accession>
<protein>
    <submittedName>
        <fullName evidence="1">Uncharacterized protein</fullName>
    </submittedName>
</protein>
<proteinExistence type="predicted"/>
<reference evidence="1" key="1">
    <citation type="submission" date="2022-01" db="EMBL/GenBank/DDBJ databases">
        <authorList>
            <person name="Criscuolo A."/>
        </authorList>
    </citation>
    <scope>NUCLEOTIDE SEQUENCE</scope>
    <source>
        <strain evidence="1">CIP111891</strain>
    </source>
</reference>
<keyword evidence="2" id="KW-1185">Reference proteome</keyword>
<evidence type="ECO:0000313" key="2">
    <source>
        <dbReference type="Proteomes" id="UP000838821"/>
    </source>
</evidence>
<comment type="caution">
    <text evidence="1">The sequence shown here is derived from an EMBL/GenBank/DDBJ whole genome shotgun (WGS) entry which is preliminary data.</text>
</comment>
<dbReference type="Proteomes" id="UP000838821">
    <property type="component" value="Unassembled WGS sequence"/>
</dbReference>
<sequence>MSLNRIIFMLVYHKLVQGMVHQLSYYPCYNESRFTQNVRLKTRMKVR</sequence>
<organism evidence="1 2">
    <name type="scientific">Paenibacillus allorhizoplanae</name>
    <dbReference type="NCBI Taxonomy" id="2905648"/>
    <lineage>
        <taxon>Bacteria</taxon>
        <taxon>Bacillati</taxon>
        <taxon>Bacillota</taxon>
        <taxon>Bacilli</taxon>
        <taxon>Bacillales</taxon>
        <taxon>Paenibacillaceae</taxon>
        <taxon>Paenibacillus</taxon>
    </lineage>
</organism>
<evidence type="ECO:0000313" key="1">
    <source>
        <dbReference type="EMBL" id="CAH1227438.1"/>
    </source>
</evidence>
<name>A0ABN8H4H4_9BACL</name>
<gene>
    <name evidence="1" type="ORF">PAECIP111891_06146</name>
</gene>
<dbReference type="EMBL" id="CAKMMW010000028">
    <property type="protein sequence ID" value="CAH1227438.1"/>
    <property type="molecule type" value="Genomic_DNA"/>
</dbReference>